<dbReference type="RefSeq" id="WP_135878146.1">
    <property type="nucleotide sequence ID" value="NZ_SRSO01000024.1"/>
</dbReference>
<accession>A0A4S1DU80</accession>
<feature type="transmembrane region" description="Helical" evidence="1">
    <location>
        <begin position="91"/>
        <end position="113"/>
    </location>
</feature>
<feature type="transmembrane region" description="Helical" evidence="1">
    <location>
        <begin position="21"/>
        <end position="43"/>
    </location>
</feature>
<keyword evidence="1" id="KW-1133">Transmembrane helix</keyword>
<feature type="transmembrane region" description="Helical" evidence="1">
    <location>
        <begin position="55"/>
        <end position="79"/>
    </location>
</feature>
<evidence type="ECO:0000313" key="2">
    <source>
        <dbReference type="EMBL" id="TGV01365.1"/>
    </source>
</evidence>
<keyword evidence="1" id="KW-0812">Transmembrane</keyword>
<dbReference type="EMBL" id="SRSO01000024">
    <property type="protein sequence ID" value="TGV01365.1"/>
    <property type="molecule type" value="Genomic_DNA"/>
</dbReference>
<proteinExistence type="predicted"/>
<evidence type="ECO:0000313" key="3">
    <source>
        <dbReference type="Proteomes" id="UP000307602"/>
    </source>
</evidence>
<comment type="caution">
    <text evidence="2">The sequence shown here is derived from an EMBL/GenBank/DDBJ whole genome shotgun (WGS) entry which is preliminary data.</text>
</comment>
<protein>
    <submittedName>
        <fullName evidence="2">Uncharacterized protein</fullName>
    </submittedName>
</protein>
<gene>
    <name evidence="2" type="ORF">EM932_15660</name>
</gene>
<evidence type="ECO:0000256" key="1">
    <source>
        <dbReference type="SAM" id="Phobius"/>
    </source>
</evidence>
<sequence length="118" mass="13167">MINTLKKEFQSILKIKLNSSRFLLSLVLLLGLVFGIVILSLALGGQSTMATSNSFIIASNVTLFSMLTIDLVLLLYVFCNRLRNKVAINYCKSYLLLGLAIVILSFIVALWFLSIEYV</sequence>
<dbReference type="AlphaFoldDB" id="A0A4S1DU80"/>
<dbReference type="Proteomes" id="UP000307602">
    <property type="component" value="Unassembled WGS sequence"/>
</dbReference>
<organism evidence="2 3">
    <name type="scientific">Flavivirga rizhaonensis</name>
    <dbReference type="NCBI Taxonomy" id="2559571"/>
    <lineage>
        <taxon>Bacteria</taxon>
        <taxon>Pseudomonadati</taxon>
        <taxon>Bacteroidota</taxon>
        <taxon>Flavobacteriia</taxon>
        <taxon>Flavobacteriales</taxon>
        <taxon>Flavobacteriaceae</taxon>
        <taxon>Flavivirga</taxon>
    </lineage>
</organism>
<name>A0A4S1DU80_9FLAO</name>
<reference evidence="2 3" key="1">
    <citation type="submission" date="2019-04" db="EMBL/GenBank/DDBJ databases">
        <authorList>
            <person name="Liu A."/>
        </authorList>
    </citation>
    <scope>NUCLEOTIDE SEQUENCE [LARGE SCALE GENOMIC DNA]</scope>
    <source>
        <strain evidence="2 3">RZ03</strain>
    </source>
</reference>
<keyword evidence="3" id="KW-1185">Reference proteome</keyword>
<keyword evidence="1" id="KW-0472">Membrane</keyword>